<dbReference type="InterPro" id="IPR020846">
    <property type="entry name" value="MFS_dom"/>
</dbReference>
<dbReference type="Gene3D" id="1.20.1250.20">
    <property type="entry name" value="MFS general substrate transporter like domains"/>
    <property type="match status" value="1"/>
</dbReference>
<dbReference type="InterPro" id="IPR050327">
    <property type="entry name" value="Proton-linked_MCT"/>
</dbReference>
<dbReference type="PROSITE" id="PS50850">
    <property type="entry name" value="MFS"/>
    <property type="match status" value="1"/>
</dbReference>
<evidence type="ECO:0000256" key="2">
    <source>
        <dbReference type="ARBA" id="ARBA00022692"/>
    </source>
</evidence>
<dbReference type="PANTHER" id="PTHR11360">
    <property type="entry name" value="MONOCARBOXYLATE TRANSPORTER"/>
    <property type="match status" value="1"/>
</dbReference>
<reference evidence="8" key="1">
    <citation type="journal article" date="2019" name="Int. J. Syst. Evol. Microbiol.">
        <title>The Global Catalogue of Microorganisms (GCM) 10K type strain sequencing project: providing services to taxonomists for standard genome sequencing and annotation.</title>
        <authorList>
            <consortium name="The Broad Institute Genomics Platform"/>
            <consortium name="The Broad Institute Genome Sequencing Center for Infectious Disease"/>
            <person name="Wu L."/>
            <person name="Ma J."/>
        </authorList>
    </citation>
    <scope>NUCLEOTIDE SEQUENCE [LARGE SCALE GENOMIC DNA]</scope>
    <source>
        <strain evidence="8">CCUG 60214</strain>
    </source>
</reference>
<dbReference type="Proteomes" id="UP001597168">
    <property type="component" value="Unassembled WGS sequence"/>
</dbReference>
<feature type="transmembrane region" description="Helical" evidence="5">
    <location>
        <begin position="286"/>
        <end position="305"/>
    </location>
</feature>
<feature type="transmembrane region" description="Helical" evidence="5">
    <location>
        <begin position="106"/>
        <end position="128"/>
    </location>
</feature>
<keyword evidence="4 5" id="KW-0472">Membrane</keyword>
<evidence type="ECO:0000256" key="5">
    <source>
        <dbReference type="SAM" id="Phobius"/>
    </source>
</evidence>
<dbReference type="SUPFAM" id="SSF103473">
    <property type="entry name" value="MFS general substrate transporter"/>
    <property type="match status" value="1"/>
</dbReference>
<feature type="transmembrane region" description="Helical" evidence="5">
    <location>
        <begin position="225"/>
        <end position="244"/>
    </location>
</feature>
<keyword evidence="2 5" id="KW-0812">Transmembrane</keyword>
<keyword evidence="8" id="KW-1185">Reference proteome</keyword>
<dbReference type="Pfam" id="PF07690">
    <property type="entry name" value="MFS_1"/>
    <property type="match status" value="1"/>
</dbReference>
<proteinExistence type="predicted"/>
<dbReference type="RefSeq" id="WP_380722897.1">
    <property type="nucleotide sequence ID" value="NZ_JBHTLK010000040.1"/>
</dbReference>
<evidence type="ECO:0000256" key="4">
    <source>
        <dbReference type="ARBA" id="ARBA00023136"/>
    </source>
</evidence>
<protein>
    <submittedName>
        <fullName evidence="7">MFS transporter</fullName>
    </submittedName>
</protein>
<feature type="transmembrane region" description="Helical" evidence="5">
    <location>
        <begin position="374"/>
        <end position="394"/>
    </location>
</feature>
<evidence type="ECO:0000256" key="1">
    <source>
        <dbReference type="ARBA" id="ARBA00004651"/>
    </source>
</evidence>
<comment type="subcellular location">
    <subcellularLocation>
        <location evidence="1">Cell membrane</location>
        <topology evidence="1">Multi-pass membrane protein</topology>
    </subcellularLocation>
</comment>
<gene>
    <name evidence="7" type="ORF">ACFQ3T_10665</name>
</gene>
<evidence type="ECO:0000313" key="7">
    <source>
        <dbReference type="EMBL" id="MFD1147587.1"/>
    </source>
</evidence>
<feature type="domain" description="Major facilitator superfamily (MFS) profile" evidence="6">
    <location>
        <begin position="11"/>
        <end position="399"/>
    </location>
</feature>
<feature type="transmembrane region" description="Helical" evidence="5">
    <location>
        <begin position="81"/>
        <end position="100"/>
    </location>
</feature>
<dbReference type="PANTHER" id="PTHR11360:SF284">
    <property type="entry name" value="EG:103B4.3 PROTEIN-RELATED"/>
    <property type="match status" value="1"/>
</dbReference>
<dbReference type="InterPro" id="IPR011701">
    <property type="entry name" value="MFS"/>
</dbReference>
<feature type="transmembrane region" description="Helical" evidence="5">
    <location>
        <begin position="172"/>
        <end position="192"/>
    </location>
</feature>
<feature type="transmembrane region" description="Helical" evidence="5">
    <location>
        <begin position="256"/>
        <end position="274"/>
    </location>
</feature>
<keyword evidence="3 5" id="KW-1133">Transmembrane helix</keyword>
<organism evidence="7 8">
    <name type="scientific">Saccharothrix hoggarensis</name>
    <dbReference type="NCBI Taxonomy" id="913853"/>
    <lineage>
        <taxon>Bacteria</taxon>
        <taxon>Bacillati</taxon>
        <taxon>Actinomycetota</taxon>
        <taxon>Actinomycetes</taxon>
        <taxon>Pseudonocardiales</taxon>
        <taxon>Pseudonocardiaceae</taxon>
        <taxon>Saccharothrix</taxon>
    </lineage>
</organism>
<name>A0ABW3QS38_9PSEU</name>
<dbReference type="EMBL" id="JBHTLK010000040">
    <property type="protein sequence ID" value="MFD1147587.1"/>
    <property type="molecule type" value="Genomic_DNA"/>
</dbReference>
<comment type="caution">
    <text evidence="7">The sequence shown here is derived from an EMBL/GenBank/DDBJ whole genome shotgun (WGS) entry which is preliminary data.</text>
</comment>
<sequence length="414" mass="43138">MSKASAGITAFVLFATTVSFLISMAGSSLKSTVQVLFLPIADGFDVNRGTLAVGTTLFAVVTALASSAVGHLADRIGAVPVLAIGAATTGGVLVVCALATDIWVFVVAYGVLGAIGCTMLSFVPLGVLADQLFQGRNAGVLYAVLTNGAAVGFIVLVPLWTFLGESMSWERILLGTGVVFLAVLLPLSLVLVKYSARQSSRPAPSEHGFWEGIGGTFRNKRVRGLILPFFACGTTMAFIDVHLFPHMHDHGVTATTSSLSFVLLGSLEIVGSLIAGRLCDKGRIRATLMGAYLLRAGSMVLLPFFSSDFMVLAFGALFGASYLATVVATTMWITKILPRGQKGTAIGVLWALHMVAVAASSQVGAMLADLFHSYLPMIVASVVLTAGAALLVALQPDPDAVVEAERVSDPVESV</sequence>
<feature type="transmembrane region" description="Helical" evidence="5">
    <location>
        <begin position="311"/>
        <end position="333"/>
    </location>
</feature>
<feature type="transmembrane region" description="Helical" evidence="5">
    <location>
        <begin position="345"/>
        <end position="368"/>
    </location>
</feature>
<evidence type="ECO:0000313" key="8">
    <source>
        <dbReference type="Proteomes" id="UP001597168"/>
    </source>
</evidence>
<evidence type="ECO:0000256" key="3">
    <source>
        <dbReference type="ARBA" id="ARBA00022989"/>
    </source>
</evidence>
<evidence type="ECO:0000259" key="6">
    <source>
        <dbReference type="PROSITE" id="PS50850"/>
    </source>
</evidence>
<dbReference type="InterPro" id="IPR036259">
    <property type="entry name" value="MFS_trans_sf"/>
</dbReference>
<accession>A0ABW3QS38</accession>
<feature type="transmembrane region" description="Helical" evidence="5">
    <location>
        <begin position="140"/>
        <end position="160"/>
    </location>
</feature>
<feature type="transmembrane region" description="Helical" evidence="5">
    <location>
        <begin position="49"/>
        <end position="69"/>
    </location>
</feature>